<evidence type="ECO:0000256" key="3">
    <source>
        <dbReference type="ARBA" id="ARBA00022801"/>
    </source>
</evidence>
<feature type="binding site" evidence="5">
    <location>
        <position position="56"/>
    </location>
    <ligand>
        <name>Zn(2+)</name>
        <dbReference type="ChEBI" id="CHEBI:29105"/>
    </ligand>
</feature>
<evidence type="ECO:0000259" key="7">
    <source>
        <dbReference type="Pfam" id="PF04952"/>
    </source>
</evidence>
<dbReference type="STRING" id="650850.SAMN04488129_11432"/>
<feature type="domain" description="AstE/AspA barrel-sandwich hybrid" evidence="7">
    <location>
        <begin position="249"/>
        <end position="323"/>
    </location>
</feature>
<keyword evidence="10" id="KW-1185">Reference proteome</keyword>
<feature type="domain" description="Succinylglutamate desuccinylase/Aspartoacylase catalytic" evidence="8">
    <location>
        <begin position="49"/>
        <end position="227"/>
    </location>
</feature>
<dbReference type="UniPathway" id="UPA00185">
    <property type="reaction ID" value="UER00283"/>
</dbReference>
<comment type="similarity">
    <text evidence="5">Belongs to the AspA/AstE family. Succinylglutamate desuccinylase subfamily.</text>
</comment>
<feature type="binding site" evidence="5">
    <location>
        <position position="148"/>
    </location>
    <ligand>
        <name>Zn(2+)</name>
        <dbReference type="ChEBI" id="CHEBI:29105"/>
    </ligand>
</feature>
<evidence type="ECO:0000256" key="6">
    <source>
        <dbReference type="SAM" id="MobiDB-lite"/>
    </source>
</evidence>
<dbReference type="GO" id="GO:0009017">
    <property type="term" value="F:succinylglutamate desuccinylase activity"/>
    <property type="evidence" value="ECO:0007669"/>
    <property type="project" value="UniProtKB-EC"/>
</dbReference>
<dbReference type="HAMAP" id="MF_00767">
    <property type="entry name" value="Arg_catab_AstE"/>
    <property type="match status" value="1"/>
</dbReference>
<dbReference type="EC" id="3.5.1.96" evidence="5"/>
<dbReference type="GO" id="GO:0019545">
    <property type="term" value="P:L-arginine catabolic process to succinate"/>
    <property type="evidence" value="ECO:0007669"/>
    <property type="project" value="UniProtKB-UniRule"/>
</dbReference>
<comment type="catalytic activity">
    <reaction evidence="5">
        <text>N-succinyl-L-glutamate + H2O = L-glutamate + succinate</text>
        <dbReference type="Rhea" id="RHEA:15169"/>
        <dbReference type="ChEBI" id="CHEBI:15377"/>
        <dbReference type="ChEBI" id="CHEBI:29985"/>
        <dbReference type="ChEBI" id="CHEBI:30031"/>
        <dbReference type="ChEBI" id="CHEBI:58763"/>
        <dbReference type="EC" id="3.5.1.96"/>
    </reaction>
</comment>
<dbReference type="PANTHER" id="PTHR15162">
    <property type="entry name" value="ASPARTOACYLASE"/>
    <property type="match status" value="1"/>
</dbReference>
<dbReference type="PANTHER" id="PTHR15162:SF7">
    <property type="entry name" value="SUCCINYLGLUTAMATE DESUCCINYLASE"/>
    <property type="match status" value="1"/>
</dbReference>
<dbReference type="AlphaFoldDB" id="A0A1H7S945"/>
<dbReference type="GO" id="GO:0008270">
    <property type="term" value="F:zinc ion binding"/>
    <property type="evidence" value="ECO:0007669"/>
    <property type="project" value="UniProtKB-UniRule"/>
</dbReference>
<comment type="pathway">
    <text evidence="5">Amino-acid degradation; L-arginine degradation via AST pathway; L-glutamate and succinate from L-arginine: step 5/5.</text>
</comment>
<evidence type="ECO:0000256" key="2">
    <source>
        <dbReference type="ARBA" id="ARBA00022723"/>
    </source>
</evidence>
<dbReference type="CDD" id="cd03855">
    <property type="entry name" value="M14_ASTE"/>
    <property type="match status" value="1"/>
</dbReference>
<dbReference type="Pfam" id="PF04952">
    <property type="entry name" value="AstE_AspA_hybrid"/>
    <property type="match status" value="1"/>
</dbReference>
<evidence type="ECO:0000256" key="4">
    <source>
        <dbReference type="ARBA" id="ARBA00022833"/>
    </source>
</evidence>
<dbReference type="SUPFAM" id="SSF53187">
    <property type="entry name" value="Zn-dependent exopeptidases"/>
    <property type="match status" value="1"/>
</dbReference>
<feature type="active site" evidence="5">
    <location>
        <position position="211"/>
    </location>
</feature>
<feature type="region of interest" description="Disordered" evidence="6">
    <location>
        <begin position="1"/>
        <end position="24"/>
    </location>
</feature>
<dbReference type="GO" id="GO:0019544">
    <property type="term" value="P:L-arginine catabolic process to L-glutamate"/>
    <property type="evidence" value="ECO:0007669"/>
    <property type="project" value="UniProtKB-UniRule"/>
</dbReference>
<evidence type="ECO:0000256" key="1">
    <source>
        <dbReference type="ARBA" id="ARBA00022503"/>
    </source>
</evidence>
<dbReference type="InterPro" id="IPR016681">
    <property type="entry name" value="SuccinylGlu_desuccinylase"/>
</dbReference>
<name>A0A1H7S945_9GAMM</name>
<comment type="function">
    <text evidence="5">Transforms N(2)-succinylglutamate into succinate and glutamate.</text>
</comment>
<dbReference type="EMBL" id="FOBC01000014">
    <property type="protein sequence ID" value="SEL69140.1"/>
    <property type="molecule type" value="Genomic_DNA"/>
</dbReference>
<accession>A0A1H7S945</accession>
<dbReference type="Proteomes" id="UP000198807">
    <property type="component" value="Unassembled WGS sequence"/>
</dbReference>
<protein>
    <recommendedName>
        <fullName evidence="5">Succinylglutamate desuccinylase</fullName>
        <ecNumber evidence="5">3.5.1.96</ecNumber>
    </recommendedName>
</protein>
<dbReference type="GO" id="GO:0016788">
    <property type="term" value="F:hydrolase activity, acting on ester bonds"/>
    <property type="evidence" value="ECO:0007669"/>
    <property type="project" value="UniProtKB-UniRule"/>
</dbReference>
<feature type="compositionally biased region" description="Basic and acidic residues" evidence="6">
    <location>
        <begin position="1"/>
        <end position="11"/>
    </location>
</feature>
<dbReference type="Pfam" id="PF24827">
    <property type="entry name" value="AstE_AspA_cat"/>
    <property type="match status" value="1"/>
</dbReference>
<keyword evidence="4 5" id="KW-0862">Zinc</keyword>
<keyword evidence="1 5" id="KW-0056">Arginine metabolism</keyword>
<dbReference type="Gene3D" id="3.40.630.10">
    <property type="entry name" value="Zn peptidases"/>
    <property type="match status" value="1"/>
</dbReference>
<gene>
    <name evidence="5" type="primary">astE</name>
    <name evidence="9" type="ORF">SAMN04488129_11432</name>
</gene>
<dbReference type="RefSeq" id="WP_089714085.1">
    <property type="nucleotide sequence ID" value="NZ_FOBC01000014.1"/>
</dbReference>
<comment type="cofactor">
    <cofactor evidence="5">
        <name>Zn(2+)</name>
        <dbReference type="ChEBI" id="CHEBI:29105"/>
    </cofactor>
    <text evidence="5">Binds 1 zinc ion per subunit.</text>
</comment>
<keyword evidence="2 5" id="KW-0479">Metal-binding</keyword>
<reference evidence="10" key="1">
    <citation type="submission" date="2016-10" db="EMBL/GenBank/DDBJ databases">
        <authorList>
            <person name="Varghese N."/>
            <person name="Submissions S."/>
        </authorList>
    </citation>
    <scope>NUCLEOTIDE SEQUENCE [LARGE SCALE GENOMIC DNA]</scope>
    <source>
        <strain evidence="10">CGMCC 1.9150</strain>
    </source>
</reference>
<evidence type="ECO:0000259" key="8">
    <source>
        <dbReference type="Pfam" id="PF24827"/>
    </source>
</evidence>
<dbReference type="InterPro" id="IPR050178">
    <property type="entry name" value="AspA/AstE_fam"/>
</dbReference>
<dbReference type="NCBIfam" id="NF003706">
    <property type="entry name" value="PRK05324.1"/>
    <property type="match status" value="1"/>
</dbReference>
<evidence type="ECO:0000256" key="5">
    <source>
        <dbReference type="HAMAP-Rule" id="MF_00767"/>
    </source>
</evidence>
<proteinExistence type="inferred from homology"/>
<keyword evidence="3 5" id="KW-0378">Hydrolase</keyword>
<dbReference type="InterPro" id="IPR055438">
    <property type="entry name" value="AstE_AspA_cat"/>
</dbReference>
<sequence length="328" mass="35787">MLTEWLDHSLEGRTPSPAEGKAPGGRFRLVAPGVLELVPDVPATQASACVISVGIHGNETAPMELLGESLARLEAGMLRLGAPLLVILGNPEAIRRGERYVDTNLNRLFCRDLEEAGDEPDRARALMAALDAFYARHPDRPRLHYDLHTAIRGSRYPRFVVEPFAESPTPPEQWRWLAAAGIQAVLHQHRHSWTFSHYSKHYHGAAAFTLELGRALPFGHNDLAPLAPMGRLLEALIEGREPAAGDPGAMTFFRAEHELVRHSEAFRLCFPDDTPNFSEFPPGTPLAEDAVAGETRVGETPLSVVFPNAKVELGARAALLVVPSPPPG</sequence>
<evidence type="ECO:0000313" key="9">
    <source>
        <dbReference type="EMBL" id="SEL69140.1"/>
    </source>
</evidence>
<dbReference type="InterPro" id="IPR007036">
    <property type="entry name" value="Aste_AspA_hybrid_dom"/>
</dbReference>
<evidence type="ECO:0000313" key="10">
    <source>
        <dbReference type="Proteomes" id="UP000198807"/>
    </source>
</evidence>
<organism evidence="9 10">
    <name type="scientific">Halomonas daqiaonensis</name>
    <dbReference type="NCBI Taxonomy" id="650850"/>
    <lineage>
        <taxon>Bacteria</taxon>
        <taxon>Pseudomonadati</taxon>
        <taxon>Pseudomonadota</taxon>
        <taxon>Gammaproteobacteria</taxon>
        <taxon>Oceanospirillales</taxon>
        <taxon>Halomonadaceae</taxon>
        <taxon>Halomonas</taxon>
    </lineage>
</organism>
<dbReference type="OrthoDB" id="5290473at2"/>
<feature type="binding site" evidence="5">
    <location>
        <position position="59"/>
    </location>
    <ligand>
        <name>Zn(2+)</name>
        <dbReference type="ChEBI" id="CHEBI:29105"/>
    </ligand>
</feature>